<gene>
    <name evidence="2" type="primary">gb17586</name>
    <name evidence="2" type="ORF">PR202_gb17586</name>
</gene>
<dbReference type="EMBL" id="BQKI01000081">
    <property type="protein sequence ID" value="GJN29363.1"/>
    <property type="molecule type" value="Genomic_DNA"/>
</dbReference>
<protein>
    <submittedName>
        <fullName evidence="2">Uncharacterized protein</fullName>
    </submittedName>
</protein>
<organism evidence="2 3">
    <name type="scientific">Eleusine coracana subsp. coracana</name>
    <dbReference type="NCBI Taxonomy" id="191504"/>
    <lineage>
        <taxon>Eukaryota</taxon>
        <taxon>Viridiplantae</taxon>
        <taxon>Streptophyta</taxon>
        <taxon>Embryophyta</taxon>
        <taxon>Tracheophyta</taxon>
        <taxon>Spermatophyta</taxon>
        <taxon>Magnoliopsida</taxon>
        <taxon>Liliopsida</taxon>
        <taxon>Poales</taxon>
        <taxon>Poaceae</taxon>
        <taxon>PACMAD clade</taxon>
        <taxon>Chloridoideae</taxon>
        <taxon>Cynodonteae</taxon>
        <taxon>Eleusininae</taxon>
        <taxon>Eleusine</taxon>
    </lineage>
</organism>
<reference evidence="2" key="2">
    <citation type="submission" date="2021-12" db="EMBL/GenBank/DDBJ databases">
        <title>Resequencing data analysis of finger millet.</title>
        <authorList>
            <person name="Hatakeyama M."/>
            <person name="Aluri S."/>
            <person name="Balachadran M.T."/>
            <person name="Sivarajan S.R."/>
            <person name="Poveda L."/>
            <person name="Shimizu-Inatsugi R."/>
            <person name="Schlapbach R."/>
            <person name="Sreeman S.M."/>
            <person name="Shimizu K.K."/>
        </authorList>
    </citation>
    <scope>NUCLEOTIDE SEQUENCE</scope>
</reference>
<dbReference type="AlphaFoldDB" id="A0AAV5F3Z6"/>
<evidence type="ECO:0000256" key="1">
    <source>
        <dbReference type="SAM" id="Phobius"/>
    </source>
</evidence>
<comment type="caution">
    <text evidence="2">The sequence shown here is derived from an EMBL/GenBank/DDBJ whole genome shotgun (WGS) entry which is preliminary data.</text>
</comment>
<sequence length="137" mass="14330">MADLILTIIVAMGAATLGALDALHFLLGFAGCNPAVDVSLCVFAIAVVTTAVLGAMLLAHHICVRGRVARRNAAARLVEEVFPRMVQMVAFPVAFVIAACLLISHRPEASSLTLPDTSCALTDANDLRSCVVGGHDY</sequence>
<name>A0AAV5F3Z6_ELECO</name>
<reference evidence="2" key="1">
    <citation type="journal article" date="2018" name="DNA Res.">
        <title>Multiple hybrid de novo genome assembly of finger millet, an orphan allotetraploid crop.</title>
        <authorList>
            <person name="Hatakeyama M."/>
            <person name="Aluri S."/>
            <person name="Balachadran M.T."/>
            <person name="Sivarajan S.R."/>
            <person name="Patrignani A."/>
            <person name="Gruter S."/>
            <person name="Poveda L."/>
            <person name="Shimizu-Inatsugi R."/>
            <person name="Baeten J."/>
            <person name="Francoijs K.J."/>
            <person name="Nataraja K.N."/>
            <person name="Reddy Y.A.N."/>
            <person name="Phadnis S."/>
            <person name="Ravikumar R.L."/>
            <person name="Schlapbach R."/>
            <person name="Sreeman S.M."/>
            <person name="Shimizu K.K."/>
        </authorList>
    </citation>
    <scope>NUCLEOTIDE SEQUENCE</scope>
</reference>
<keyword evidence="1" id="KW-1133">Transmembrane helix</keyword>
<keyword evidence="3" id="KW-1185">Reference proteome</keyword>
<dbReference type="Proteomes" id="UP001054889">
    <property type="component" value="Unassembled WGS sequence"/>
</dbReference>
<feature type="transmembrane region" description="Helical" evidence="1">
    <location>
        <begin position="42"/>
        <end position="64"/>
    </location>
</feature>
<proteinExistence type="predicted"/>
<keyword evidence="1" id="KW-0472">Membrane</keyword>
<evidence type="ECO:0000313" key="2">
    <source>
        <dbReference type="EMBL" id="GJN29363.1"/>
    </source>
</evidence>
<feature type="transmembrane region" description="Helical" evidence="1">
    <location>
        <begin position="85"/>
        <end position="104"/>
    </location>
</feature>
<evidence type="ECO:0000313" key="3">
    <source>
        <dbReference type="Proteomes" id="UP001054889"/>
    </source>
</evidence>
<keyword evidence="1" id="KW-0812">Transmembrane</keyword>
<accession>A0AAV5F3Z6</accession>